<dbReference type="EMBL" id="CABWMC010000003">
    <property type="protein sequence ID" value="VXB46757.1"/>
    <property type="molecule type" value="Genomic_DNA"/>
</dbReference>
<dbReference type="AlphaFoldDB" id="A0A653QYL7"/>
<name>A0A653QYL7_BACMY</name>
<gene>
    <name evidence="1" type="ORF">BACI71_110552</name>
</gene>
<protein>
    <submittedName>
        <fullName evidence="1">Uncharacterized protein</fullName>
    </submittedName>
</protein>
<evidence type="ECO:0000313" key="1">
    <source>
        <dbReference type="EMBL" id="VXB46757.1"/>
    </source>
</evidence>
<sequence length="63" mass="7600">MFHLVKIVNKNPVFVNYNCHYDNKTCQNNYYYLTHLSNIGQTTTYTKDNMQMFIKKNIKSIIF</sequence>
<dbReference type="Proteomes" id="UP000437562">
    <property type="component" value="Unassembled WGS sequence"/>
</dbReference>
<accession>A0A653QYL7</accession>
<organism evidence="1 2">
    <name type="scientific">Bacillus mycoides</name>
    <dbReference type="NCBI Taxonomy" id="1405"/>
    <lineage>
        <taxon>Bacteria</taxon>
        <taxon>Bacillati</taxon>
        <taxon>Bacillota</taxon>
        <taxon>Bacilli</taxon>
        <taxon>Bacillales</taxon>
        <taxon>Bacillaceae</taxon>
        <taxon>Bacillus</taxon>
        <taxon>Bacillus cereus group</taxon>
    </lineage>
</organism>
<proteinExistence type="predicted"/>
<reference evidence="1 2" key="1">
    <citation type="submission" date="2019-10" db="EMBL/GenBank/DDBJ databases">
        <authorList>
            <person name="Karimi E."/>
        </authorList>
    </citation>
    <scope>NUCLEOTIDE SEQUENCE [LARGE SCALE GENOMIC DNA]</scope>
    <source>
        <strain evidence="1">Bacillus sp. 71</strain>
    </source>
</reference>
<evidence type="ECO:0000313" key="2">
    <source>
        <dbReference type="Proteomes" id="UP000437562"/>
    </source>
</evidence>